<evidence type="ECO:0000313" key="2">
    <source>
        <dbReference type="Proteomes" id="UP000807370"/>
    </source>
</evidence>
<reference evidence="1 2" key="1">
    <citation type="submission" date="2020-07" db="EMBL/GenBank/DDBJ databases">
        <title>Bradyrhizobium diversity isolated from nodules of indigenous legumes of Western Australia.</title>
        <authorList>
            <person name="Klepa M.S."/>
        </authorList>
    </citation>
    <scope>NUCLEOTIDE SEQUENCE [LARGE SCALE GENOMIC DNA]</scope>
    <source>
        <strain evidence="1 2">CNPSo 4010</strain>
    </source>
</reference>
<accession>A0ABS0PH52</accession>
<organism evidence="1 2">
    <name type="scientific">Bradyrhizobium agreste</name>
    <dbReference type="NCBI Taxonomy" id="2751811"/>
    <lineage>
        <taxon>Bacteria</taxon>
        <taxon>Pseudomonadati</taxon>
        <taxon>Pseudomonadota</taxon>
        <taxon>Alphaproteobacteria</taxon>
        <taxon>Hyphomicrobiales</taxon>
        <taxon>Nitrobacteraceae</taxon>
        <taxon>Bradyrhizobium</taxon>
    </lineage>
</organism>
<keyword evidence="2" id="KW-1185">Reference proteome</keyword>
<sequence length="79" mass="8656">MIANNANTLHTYVVPKSAVWTPNDALSSIGLGMNVENQDNIDADVDLICSLDRTPSIETERLFQGGDSENYRMASEDNP</sequence>
<name>A0ABS0PH52_9BRAD</name>
<dbReference type="Proteomes" id="UP000807370">
    <property type="component" value="Unassembled WGS sequence"/>
</dbReference>
<proteinExistence type="predicted"/>
<dbReference type="EMBL" id="JACCHP010000001">
    <property type="protein sequence ID" value="MBH5396473.1"/>
    <property type="molecule type" value="Genomic_DNA"/>
</dbReference>
<comment type="caution">
    <text evidence="1">The sequence shown here is derived from an EMBL/GenBank/DDBJ whole genome shotgun (WGS) entry which is preliminary data.</text>
</comment>
<protein>
    <submittedName>
        <fullName evidence="1">Uncharacterized protein</fullName>
    </submittedName>
</protein>
<evidence type="ECO:0000313" key="1">
    <source>
        <dbReference type="EMBL" id="MBH5396473.1"/>
    </source>
</evidence>
<gene>
    <name evidence="1" type="ORF">HZZ13_01420</name>
</gene>
<dbReference type="RefSeq" id="WP_197957893.1">
    <property type="nucleotide sequence ID" value="NZ_JACCHP010000001.1"/>
</dbReference>